<dbReference type="Proteomes" id="UP001589575">
    <property type="component" value="Unassembled WGS sequence"/>
</dbReference>
<name>A0ABV5FTD0_9MICC</name>
<organism evidence="2 3">
    <name type="scientific">Citricoccus parietis</name>
    <dbReference type="NCBI Taxonomy" id="592307"/>
    <lineage>
        <taxon>Bacteria</taxon>
        <taxon>Bacillati</taxon>
        <taxon>Actinomycetota</taxon>
        <taxon>Actinomycetes</taxon>
        <taxon>Micrococcales</taxon>
        <taxon>Micrococcaceae</taxon>
        <taxon>Citricoccus</taxon>
    </lineage>
</organism>
<keyword evidence="3" id="KW-1185">Reference proteome</keyword>
<protein>
    <submittedName>
        <fullName evidence="2">Uncharacterized protein</fullName>
    </submittedName>
</protein>
<accession>A0ABV5FTD0</accession>
<proteinExistence type="predicted"/>
<evidence type="ECO:0000313" key="3">
    <source>
        <dbReference type="Proteomes" id="UP001589575"/>
    </source>
</evidence>
<dbReference type="EMBL" id="JBHMFI010000001">
    <property type="protein sequence ID" value="MFB9069938.1"/>
    <property type="molecule type" value="Genomic_DNA"/>
</dbReference>
<comment type="caution">
    <text evidence="2">The sequence shown here is derived from an EMBL/GenBank/DDBJ whole genome shotgun (WGS) entry which is preliminary data.</text>
</comment>
<evidence type="ECO:0000313" key="2">
    <source>
        <dbReference type="EMBL" id="MFB9069938.1"/>
    </source>
</evidence>
<reference evidence="2 3" key="1">
    <citation type="submission" date="2024-09" db="EMBL/GenBank/DDBJ databases">
        <authorList>
            <person name="Sun Q."/>
            <person name="Mori K."/>
        </authorList>
    </citation>
    <scope>NUCLEOTIDE SEQUENCE [LARGE SCALE GENOMIC DNA]</scope>
    <source>
        <strain evidence="2 3">CCM 7609</strain>
    </source>
</reference>
<feature type="region of interest" description="Disordered" evidence="1">
    <location>
        <begin position="14"/>
        <end position="40"/>
    </location>
</feature>
<gene>
    <name evidence="2" type="ORF">ACFFX0_01495</name>
</gene>
<sequence>MVVDALHRVLDGSVHHAHLDRPSQPGHGGDVPPFISQGHQDGVAALGVPGTGVRKRVVQDVQDRAFVRDVSRHRVQPGPGRGDAVAFRYEPGALPASPASARQDSDRLAQVSLMPGQTRRHGAVPG</sequence>
<evidence type="ECO:0000256" key="1">
    <source>
        <dbReference type="SAM" id="MobiDB-lite"/>
    </source>
</evidence>